<keyword evidence="4" id="KW-0378">Hydrolase</keyword>
<dbReference type="GO" id="GO:0015074">
    <property type="term" value="P:DNA integration"/>
    <property type="evidence" value="ECO:0007669"/>
    <property type="project" value="InterPro"/>
</dbReference>
<dbReference type="Pfam" id="PF25597">
    <property type="entry name" value="SH3_retrovirus"/>
    <property type="match status" value="1"/>
</dbReference>
<dbReference type="InterPro" id="IPR057670">
    <property type="entry name" value="SH3_retrovirus"/>
</dbReference>
<dbReference type="InterPro" id="IPR039537">
    <property type="entry name" value="Retrotran_Ty1/copia-like"/>
</dbReference>
<dbReference type="InterPro" id="IPR001584">
    <property type="entry name" value="Integrase_cat-core"/>
</dbReference>
<dbReference type="EnsemblPlants" id="TuG1812G0400000093.01.T01">
    <property type="protein sequence ID" value="TuG1812G0400000093.01.T01"/>
    <property type="gene ID" value="TuG1812G0400000093.01"/>
</dbReference>
<dbReference type="Pfam" id="PF22936">
    <property type="entry name" value="Pol_BBD"/>
    <property type="match status" value="1"/>
</dbReference>
<dbReference type="GO" id="GO:0004190">
    <property type="term" value="F:aspartic-type endopeptidase activity"/>
    <property type="evidence" value="ECO:0007669"/>
    <property type="project" value="UniProtKB-KW"/>
</dbReference>
<keyword evidence="8" id="KW-1185">Reference proteome</keyword>
<reference evidence="8" key="1">
    <citation type="journal article" date="2013" name="Nature">
        <title>Draft genome of the wheat A-genome progenitor Triticum urartu.</title>
        <authorList>
            <person name="Ling H.Q."/>
            <person name="Zhao S."/>
            <person name="Liu D."/>
            <person name="Wang J."/>
            <person name="Sun H."/>
            <person name="Zhang C."/>
            <person name="Fan H."/>
            <person name="Li D."/>
            <person name="Dong L."/>
            <person name="Tao Y."/>
            <person name="Gao C."/>
            <person name="Wu H."/>
            <person name="Li Y."/>
            <person name="Cui Y."/>
            <person name="Guo X."/>
            <person name="Zheng S."/>
            <person name="Wang B."/>
            <person name="Yu K."/>
            <person name="Liang Q."/>
            <person name="Yang W."/>
            <person name="Lou X."/>
            <person name="Chen J."/>
            <person name="Feng M."/>
            <person name="Jian J."/>
            <person name="Zhang X."/>
            <person name="Luo G."/>
            <person name="Jiang Y."/>
            <person name="Liu J."/>
            <person name="Wang Z."/>
            <person name="Sha Y."/>
            <person name="Zhang B."/>
            <person name="Wu H."/>
            <person name="Tang D."/>
            <person name="Shen Q."/>
            <person name="Xue P."/>
            <person name="Zou S."/>
            <person name="Wang X."/>
            <person name="Liu X."/>
            <person name="Wang F."/>
            <person name="Yang Y."/>
            <person name="An X."/>
            <person name="Dong Z."/>
            <person name="Zhang K."/>
            <person name="Zhang X."/>
            <person name="Luo M.C."/>
            <person name="Dvorak J."/>
            <person name="Tong Y."/>
            <person name="Wang J."/>
            <person name="Yang H."/>
            <person name="Li Z."/>
            <person name="Wang D."/>
            <person name="Zhang A."/>
            <person name="Wang J."/>
        </authorList>
    </citation>
    <scope>NUCLEOTIDE SEQUENCE</scope>
    <source>
        <strain evidence="8">cv. G1812</strain>
    </source>
</reference>
<feature type="domain" description="Integrase catalytic" evidence="6">
    <location>
        <begin position="225"/>
        <end position="401"/>
    </location>
</feature>
<dbReference type="GO" id="GO:0046872">
    <property type="term" value="F:metal ion binding"/>
    <property type="evidence" value="ECO:0007669"/>
    <property type="project" value="UniProtKB-KW"/>
</dbReference>
<sequence>MMLMVEVCELMDEDSPAPKAPATEVVTLIEEAVYLHDKKRMNTSRHVWYLDTGASNHMTGDKDQFSELSVSVGGTVRFGDGRTVDIAGRGTVLFELKSGGHKVLTDVYYIPKLKSSIISLGQLEERGCKIVLEDGYLWGYDRQRMLIMKVQRSPNRLYILNLDRVDPVCLLSSMDDSAWKWHARYGHLNFQALRQLGQKEMVRGLPCINHVDQVCDGCLIGKQRRAPFPREGNFRASKALELVHGDLCGPITPATPTGNRYFLLVVDDFSRFMWIVLLKTKDQALKAFRIIKMAADVESEAKLKALRTDRGGEFKSRAFTDFCEAQGIKRYLTAPYSPQQNGVVERRNQTVVAMARSMLKSKGMPGKFWGEAVNTAVYLLNRAPTKSVVGMTPYEAWYGHKPTVDHLRTFGCVAHVKTVTGHTSKLADRSTPMVLVGYEKGTKAYHACNPSTNKVVVTRDVVFEEARSWNWNSAEPVYPSSDEIFNVVYESQPRDGEETPVVAGSPTVRAGKARPATSSSSSGHAASSEEPQSPEIGSEAASEDSSSSSNEQETRERPPTPVRLRPVVDLYPKEALPKVNPVKIKRRGRQCLLSVEEPTKFEDANTEECWRRAMDEELGSIRDNNTWELVDPPNDHKIIGLKWVYKVKKDAEGNLVKHKARLVAKGYVQEQGVDFEEVFAPVTRMESVRLVIALAAQESWRLHHMDVKSAFLNGELKEEVYVKQPPGYIKKGEEHKVLKLHKALYGLCQAPRAWNIKLDRTLVSLGFEKSPLEHAMYKRGKGKDRLLVGIYVDDLLITGADEEEIARFKLQMKELFKMSDLGLLTYYLGIEVHQKPEGITLCQEAYAKKILESCSMEDCNPSHVPMEPRLKLSKRSQAPAVDATEYRSVVGSLRYLVNTRPDLAYSVGVVSRFMEAPTTEHWAAVKQILRYIKGTTNFGCVYLREKRKEMVELVGYSDSDLAGDIDD</sequence>
<evidence type="ECO:0000259" key="6">
    <source>
        <dbReference type="PROSITE" id="PS50994"/>
    </source>
</evidence>
<dbReference type="PANTHER" id="PTHR42648:SF25">
    <property type="entry name" value="RNA-DIRECTED DNA POLYMERASE"/>
    <property type="match status" value="1"/>
</dbReference>
<dbReference type="InterPro" id="IPR012337">
    <property type="entry name" value="RNaseH-like_sf"/>
</dbReference>
<keyword evidence="1" id="KW-0645">Protease</keyword>
<dbReference type="Pfam" id="PF00665">
    <property type="entry name" value="rve"/>
    <property type="match status" value="1"/>
</dbReference>
<dbReference type="Gramene" id="TuG1812G0400000093.01.T01">
    <property type="protein sequence ID" value="TuG1812G0400000093.01.T01"/>
    <property type="gene ID" value="TuG1812G0400000093.01"/>
</dbReference>
<organism evidence="7 8">
    <name type="scientific">Triticum urartu</name>
    <name type="common">Red wild einkorn</name>
    <name type="synonym">Crithodium urartu</name>
    <dbReference type="NCBI Taxonomy" id="4572"/>
    <lineage>
        <taxon>Eukaryota</taxon>
        <taxon>Viridiplantae</taxon>
        <taxon>Streptophyta</taxon>
        <taxon>Embryophyta</taxon>
        <taxon>Tracheophyta</taxon>
        <taxon>Spermatophyta</taxon>
        <taxon>Magnoliopsida</taxon>
        <taxon>Liliopsida</taxon>
        <taxon>Poales</taxon>
        <taxon>Poaceae</taxon>
        <taxon>BOP clade</taxon>
        <taxon>Pooideae</taxon>
        <taxon>Triticodae</taxon>
        <taxon>Triticeae</taxon>
        <taxon>Triticinae</taxon>
        <taxon>Triticum</taxon>
    </lineage>
</organism>
<evidence type="ECO:0000256" key="4">
    <source>
        <dbReference type="ARBA" id="ARBA00022801"/>
    </source>
</evidence>
<evidence type="ECO:0000256" key="3">
    <source>
        <dbReference type="ARBA" id="ARBA00022750"/>
    </source>
</evidence>
<dbReference type="GO" id="GO:0006508">
    <property type="term" value="P:proteolysis"/>
    <property type="evidence" value="ECO:0007669"/>
    <property type="project" value="UniProtKB-KW"/>
</dbReference>
<dbReference type="PROSITE" id="PS50994">
    <property type="entry name" value="INTEGRASE"/>
    <property type="match status" value="1"/>
</dbReference>
<evidence type="ECO:0000256" key="5">
    <source>
        <dbReference type="SAM" id="MobiDB-lite"/>
    </source>
</evidence>
<dbReference type="Pfam" id="PF13976">
    <property type="entry name" value="gag_pre-integrs"/>
    <property type="match status" value="1"/>
</dbReference>
<feature type="compositionally biased region" description="Low complexity" evidence="5">
    <location>
        <begin position="538"/>
        <end position="549"/>
    </location>
</feature>
<dbReference type="SUPFAM" id="SSF53098">
    <property type="entry name" value="Ribonuclease H-like"/>
    <property type="match status" value="1"/>
</dbReference>
<reference evidence="7" key="2">
    <citation type="submission" date="2018-03" db="EMBL/GenBank/DDBJ databases">
        <title>The Triticum urartu genome reveals the dynamic nature of wheat genome evolution.</title>
        <authorList>
            <person name="Ling H."/>
            <person name="Ma B."/>
            <person name="Shi X."/>
            <person name="Liu H."/>
            <person name="Dong L."/>
            <person name="Sun H."/>
            <person name="Cao Y."/>
            <person name="Gao Q."/>
            <person name="Zheng S."/>
            <person name="Li Y."/>
            <person name="Yu Y."/>
            <person name="Du H."/>
            <person name="Qi M."/>
            <person name="Li Y."/>
            <person name="Yu H."/>
            <person name="Cui Y."/>
            <person name="Wang N."/>
            <person name="Chen C."/>
            <person name="Wu H."/>
            <person name="Zhao Y."/>
            <person name="Zhang J."/>
            <person name="Li Y."/>
            <person name="Zhou W."/>
            <person name="Zhang B."/>
            <person name="Hu W."/>
            <person name="Eijk M."/>
            <person name="Tang J."/>
            <person name="Witsenboer H."/>
            <person name="Zhao S."/>
            <person name="Li Z."/>
            <person name="Zhang A."/>
            <person name="Wang D."/>
            <person name="Liang C."/>
        </authorList>
    </citation>
    <scope>NUCLEOTIDE SEQUENCE [LARGE SCALE GENOMIC DNA]</scope>
    <source>
        <strain evidence="7">cv. G1812</strain>
    </source>
</reference>
<feature type="compositionally biased region" description="Low complexity" evidence="5">
    <location>
        <begin position="516"/>
        <end position="528"/>
    </location>
</feature>
<evidence type="ECO:0000313" key="7">
    <source>
        <dbReference type="EnsemblPlants" id="TuG1812G0400000093.01.T01"/>
    </source>
</evidence>
<dbReference type="SUPFAM" id="SSF56672">
    <property type="entry name" value="DNA/RNA polymerases"/>
    <property type="match status" value="1"/>
</dbReference>
<feature type="region of interest" description="Disordered" evidence="5">
    <location>
        <begin position="492"/>
        <end position="566"/>
    </location>
</feature>
<dbReference type="Gene3D" id="3.30.420.10">
    <property type="entry name" value="Ribonuclease H-like superfamily/Ribonuclease H"/>
    <property type="match status" value="1"/>
</dbReference>
<evidence type="ECO:0000256" key="2">
    <source>
        <dbReference type="ARBA" id="ARBA00022723"/>
    </source>
</evidence>
<keyword evidence="2" id="KW-0479">Metal-binding</keyword>
<evidence type="ECO:0000256" key="1">
    <source>
        <dbReference type="ARBA" id="ARBA00022670"/>
    </source>
</evidence>
<accession>A0A8R7Q1X7</accession>
<dbReference type="AlphaFoldDB" id="A0A8R7Q1X7"/>
<dbReference type="InterPro" id="IPR043502">
    <property type="entry name" value="DNA/RNA_pol_sf"/>
</dbReference>
<keyword evidence="3" id="KW-0064">Aspartyl protease</keyword>
<dbReference type="GO" id="GO:0003676">
    <property type="term" value="F:nucleic acid binding"/>
    <property type="evidence" value="ECO:0007669"/>
    <property type="project" value="InterPro"/>
</dbReference>
<evidence type="ECO:0000313" key="8">
    <source>
        <dbReference type="Proteomes" id="UP000015106"/>
    </source>
</evidence>
<proteinExistence type="predicted"/>
<name>A0A8R7Q1X7_TRIUA</name>
<dbReference type="InterPro" id="IPR036397">
    <property type="entry name" value="RNaseH_sf"/>
</dbReference>
<reference evidence="7" key="3">
    <citation type="submission" date="2022-06" db="UniProtKB">
        <authorList>
            <consortium name="EnsemblPlants"/>
        </authorList>
    </citation>
    <scope>IDENTIFICATION</scope>
</reference>
<dbReference type="Proteomes" id="UP000015106">
    <property type="component" value="Chromosome 4"/>
</dbReference>
<dbReference type="PANTHER" id="PTHR42648">
    <property type="entry name" value="TRANSPOSASE, PUTATIVE-RELATED"/>
    <property type="match status" value="1"/>
</dbReference>
<dbReference type="InterPro" id="IPR025724">
    <property type="entry name" value="GAG-pre-integrase_dom"/>
</dbReference>
<protein>
    <recommendedName>
        <fullName evidence="6">Integrase catalytic domain-containing protein</fullName>
    </recommendedName>
</protein>
<dbReference type="InterPro" id="IPR013103">
    <property type="entry name" value="RVT_2"/>
</dbReference>
<dbReference type="Pfam" id="PF07727">
    <property type="entry name" value="RVT_2"/>
    <property type="match status" value="1"/>
</dbReference>
<dbReference type="InterPro" id="IPR054722">
    <property type="entry name" value="PolX-like_BBD"/>
</dbReference>